<dbReference type="EMBL" id="UPXX01000009">
    <property type="protein sequence ID" value="VBB41775.1"/>
    <property type="molecule type" value="Genomic_DNA"/>
</dbReference>
<feature type="region of interest" description="Disordered" evidence="1">
    <location>
        <begin position="1"/>
        <end position="65"/>
    </location>
</feature>
<name>A0A653A182_UNCDX</name>
<organism evidence="2">
    <name type="scientific">Uncultured Desulfatiglans sp</name>
    <dbReference type="NCBI Taxonomy" id="1748965"/>
    <lineage>
        <taxon>Bacteria</taxon>
        <taxon>Pseudomonadati</taxon>
        <taxon>Thermodesulfobacteriota</taxon>
        <taxon>Desulfobacteria</taxon>
        <taxon>Desulfatiglandales</taxon>
        <taxon>Desulfatiglandaceae</taxon>
        <taxon>Desulfatiglans</taxon>
        <taxon>environmental samples</taxon>
    </lineage>
</organism>
<sequence length="365" mass="41322">MPLSGRSLRKAPNCGYHPKRRKGAFEDHPDSGNDLRKSRSNDPREHGSNSLTASSSRKKDGACSGFPLEQSHHLMVQNRVGGHDAFRVWRERLALQGGDEPSGLLHHQDARRRIPGFQPDLPESVKAPRCYIAQVDRSRTGPSDSLGAQYHSCKAIDVQFRILPQVVRKSCTQKGFAQTGRPGHAHRMAVQARPAAPPGFEDFSHDRTRNNPQLQPTLDLQRDRNGKQWKSMRIVRCPIQGVYQPDTARITVVASRFLGQHTVRGEMSGDRLHNQILRLNIRIGHQIDPALFPYVNIVPVKLNKQSACRLGGLTRHIHFLLEHRSSYWKRESYRKTYSPSACEEKFRPRGLRTPAACIIRANAMR</sequence>
<evidence type="ECO:0000313" key="2">
    <source>
        <dbReference type="EMBL" id="VBB41775.1"/>
    </source>
</evidence>
<protein>
    <submittedName>
        <fullName evidence="2">Uncharacterized protein</fullName>
    </submittedName>
</protein>
<feature type="compositionally biased region" description="Basic and acidic residues" evidence="1">
    <location>
        <begin position="23"/>
        <end position="47"/>
    </location>
</feature>
<dbReference type="AlphaFoldDB" id="A0A653A182"/>
<gene>
    <name evidence="2" type="ORF">TRIP_B170078</name>
</gene>
<evidence type="ECO:0000256" key="1">
    <source>
        <dbReference type="SAM" id="MobiDB-lite"/>
    </source>
</evidence>
<reference evidence="2" key="1">
    <citation type="submission" date="2018-07" db="EMBL/GenBank/DDBJ databases">
        <authorList>
            <consortium name="Genoscope - CEA"/>
            <person name="William W."/>
        </authorList>
    </citation>
    <scope>NUCLEOTIDE SEQUENCE</scope>
    <source>
        <strain evidence="2">IK1</strain>
    </source>
</reference>
<proteinExistence type="predicted"/>
<accession>A0A653A182</accession>